<name>A0ABR1JJ30_9AGAR</name>
<evidence type="ECO:0000256" key="1">
    <source>
        <dbReference type="SAM" id="SignalP"/>
    </source>
</evidence>
<organism evidence="2 3">
    <name type="scientific">Marasmiellus scandens</name>
    <dbReference type="NCBI Taxonomy" id="2682957"/>
    <lineage>
        <taxon>Eukaryota</taxon>
        <taxon>Fungi</taxon>
        <taxon>Dikarya</taxon>
        <taxon>Basidiomycota</taxon>
        <taxon>Agaricomycotina</taxon>
        <taxon>Agaricomycetes</taxon>
        <taxon>Agaricomycetidae</taxon>
        <taxon>Agaricales</taxon>
        <taxon>Marasmiineae</taxon>
        <taxon>Omphalotaceae</taxon>
        <taxon>Marasmiellus</taxon>
    </lineage>
</organism>
<dbReference type="Proteomes" id="UP001498398">
    <property type="component" value="Unassembled WGS sequence"/>
</dbReference>
<evidence type="ECO:0000313" key="2">
    <source>
        <dbReference type="EMBL" id="KAK7461294.1"/>
    </source>
</evidence>
<evidence type="ECO:0000313" key="3">
    <source>
        <dbReference type="Proteomes" id="UP001498398"/>
    </source>
</evidence>
<dbReference type="EMBL" id="JBANRG010000013">
    <property type="protein sequence ID" value="KAK7461294.1"/>
    <property type="molecule type" value="Genomic_DNA"/>
</dbReference>
<gene>
    <name evidence="2" type="ORF">VKT23_008473</name>
</gene>
<keyword evidence="3" id="KW-1185">Reference proteome</keyword>
<reference evidence="2 3" key="1">
    <citation type="submission" date="2024-01" db="EMBL/GenBank/DDBJ databases">
        <title>A draft genome for the cacao thread blight pathogen Marasmiellus scandens.</title>
        <authorList>
            <person name="Baruah I.K."/>
            <person name="Leung J."/>
            <person name="Bukari Y."/>
            <person name="Amoako-Attah I."/>
            <person name="Meinhardt L.W."/>
            <person name="Bailey B.A."/>
            <person name="Cohen S.P."/>
        </authorList>
    </citation>
    <scope>NUCLEOTIDE SEQUENCE [LARGE SCALE GENOMIC DNA]</scope>
    <source>
        <strain evidence="2 3">GH-19</strain>
    </source>
</reference>
<accession>A0ABR1JJ30</accession>
<feature type="signal peptide" evidence="1">
    <location>
        <begin position="1"/>
        <end position="22"/>
    </location>
</feature>
<feature type="chain" id="PRO_5045515476" evidence="1">
    <location>
        <begin position="23"/>
        <end position="97"/>
    </location>
</feature>
<comment type="caution">
    <text evidence="2">The sequence shown here is derived from an EMBL/GenBank/DDBJ whole genome shotgun (WGS) entry which is preliminary data.</text>
</comment>
<proteinExistence type="predicted"/>
<sequence length="97" mass="10013">MLSYKLLSLLAVGATFIASAYAETHTIIFDNRCGFGTPTLVLGPNVLSTGQALTINGPLVNAIAYLQTGSCELDGEGCTTVEITLSNPTSSVEISSS</sequence>
<keyword evidence="1" id="KW-0732">Signal</keyword>
<protein>
    <submittedName>
        <fullName evidence="2">Uncharacterized protein</fullName>
    </submittedName>
</protein>